<comment type="caution">
    <text evidence="1">The sequence shown here is derived from an EMBL/GenBank/DDBJ whole genome shotgun (WGS) entry which is preliminary data.</text>
</comment>
<accession>A0ACC2F5V1</accession>
<name>A0ACC2F5V1_DALPE</name>
<dbReference type="EMBL" id="CM055760">
    <property type="protein sequence ID" value="KAJ7986755.1"/>
    <property type="molecule type" value="Genomic_DNA"/>
</dbReference>
<reference evidence="1" key="1">
    <citation type="submission" date="2021-05" db="EMBL/GenBank/DDBJ databases">
        <authorList>
            <person name="Pan Q."/>
            <person name="Jouanno E."/>
            <person name="Zahm M."/>
            <person name="Klopp C."/>
            <person name="Cabau C."/>
            <person name="Louis A."/>
            <person name="Berthelot C."/>
            <person name="Parey E."/>
            <person name="Roest Crollius H."/>
            <person name="Montfort J."/>
            <person name="Robinson-Rechavi M."/>
            <person name="Bouchez O."/>
            <person name="Lampietro C."/>
            <person name="Lopez Roques C."/>
            <person name="Donnadieu C."/>
            <person name="Postlethwait J."/>
            <person name="Bobe J."/>
            <person name="Dillon D."/>
            <person name="Chandos A."/>
            <person name="von Hippel F."/>
            <person name="Guiguen Y."/>
        </authorList>
    </citation>
    <scope>NUCLEOTIDE SEQUENCE</scope>
    <source>
        <strain evidence="1">YG-Jan2019</strain>
    </source>
</reference>
<keyword evidence="2" id="KW-1185">Reference proteome</keyword>
<evidence type="ECO:0000313" key="2">
    <source>
        <dbReference type="Proteomes" id="UP001157502"/>
    </source>
</evidence>
<evidence type="ECO:0000313" key="1">
    <source>
        <dbReference type="EMBL" id="KAJ7986755.1"/>
    </source>
</evidence>
<protein>
    <submittedName>
        <fullName evidence="1">Uncharacterized protein</fullName>
    </submittedName>
</protein>
<organism evidence="1 2">
    <name type="scientific">Dallia pectoralis</name>
    <name type="common">Alaska blackfish</name>
    <dbReference type="NCBI Taxonomy" id="75939"/>
    <lineage>
        <taxon>Eukaryota</taxon>
        <taxon>Metazoa</taxon>
        <taxon>Chordata</taxon>
        <taxon>Craniata</taxon>
        <taxon>Vertebrata</taxon>
        <taxon>Euteleostomi</taxon>
        <taxon>Actinopterygii</taxon>
        <taxon>Neopterygii</taxon>
        <taxon>Teleostei</taxon>
        <taxon>Protacanthopterygii</taxon>
        <taxon>Esociformes</taxon>
        <taxon>Umbridae</taxon>
        <taxon>Dallia</taxon>
    </lineage>
</organism>
<dbReference type="Proteomes" id="UP001157502">
    <property type="component" value="Chromosome 33"/>
</dbReference>
<proteinExistence type="predicted"/>
<gene>
    <name evidence="1" type="ORF">DPEC_G00331680</name>
</gene>
<sequence>MVGSEESVKYLGVGISPWHGVVQPRIVEKLQGLLGALSQSSLKPSQRATMLRVYAMPRLIYEADHGGGGAECPEGSGWMIRCAVKKWLHLPQRTTNACYIPDSVTEDLD</sequence>